<protein>
    <submittedName>
        <fullName evidence="4">NmrA-like family</fullName>
    </submittedName>
</protein>
<dbReference type="CDD" id="cd05259">
    <property type="entry name" value="PCBER_SDR_a"/>
    <property type="match status" value="1"/>
</dbReference>
<dbReference type="Gene3D" id="3.90.25.10">
    <property type="entry name" value="UDP-galactose 4-epimerase, domain 1"/>
    <property type="match status" value="1"/>
</dbReference>
<dbReference type="InterPro" id="IPR008030">
    <property type="entry name" value="NmrA-like"/>
</dbReference>
<keyword evidence="1" id="KW-0521">NADP</keyword>
<evidence type="ECO:0000313" key="4">
    <source>
        <dbReference type="EMBL" id="AMB48897.1"/>
    </source>
</evidence>
<dbReference type="PANTHER" id="PTHR47706">
    <property type="entry name" value="NMRA-LIKE FAMILY PROTEIN"/>
    <property type="match status" value="1"/>
</dbReference>
<dbReference type="Proteomes" id="UP000547976">
    <property type="component" value="Unassembled WGS sequence"/>
</dbReference>
<dbReference type="SUPFAM" id="SSF51735">
    <property type="entry name" value="NAD(P)-binding Rossmann-fold domains"/>
    <property type="match status" value="1"/>
</dbReference>
<dbReference type="InterPro" id="IPR045312">
    <property type="entry name" value="PCBER-like"/>
</dbReference>
<evidence type="ECO:0000256" key="1">
    <source>
        <dbReference type="ARBA" id="ARBA00022857"/>
    </source>
</evidence>
<organism evidence="4">
    <name type="scientific">Gibberella subglutinans</name>
    <name type="common">Fusarium subglutinans</name>
    <dbReference type="NCBI Taxonomy" id="42677"/>
    <lineage>
        <taxon>Eukaryota</taxon>
        <taxon>Fungi</taxon>
        <taxon>Dikarya</taxon>
        <taxon>Ascomycota</taxon>
        <taxon>Pezizomycotina</taxon>
        <taxon>Sordariomycetes</taxon>
        <taxon>Hypocreomycetidae</taxon>
        <taxon>Hypocreales</taxon>
        <taxon>Nectriaceae</taxon>
        <taxon>Fusarium</taxon>
        <taxon>Fusarium fujikuroi species complex</taxon>
    </lineage>
</organism>
<accession>A0A109QSI9</accession>
<dbReference type="InterPro" id="IPR051609">
    <property type="entry name" value="NmrA/Isoflavone_reductase-like"/>
</dbReference>
<dbReference type="GO" id="GO:0016491">
    <property type="term" value="F:oxidoreductase activity"/>
    <property type="evidence" value="ECO:0007669"/>
    <property type="project" value="UniProtKB-KW"/>
</dbReference>
<proteinExistence type="predicted"/>
<reference evidence="5 6" key="2">
    <citation type="submission" date="2020-05" db="EMBL/GenBank/DDBJ databases">
        <title>Identification and distribution of gene clusters putatively required for synthesis of sphingolipid metabolism inhibitors in phylogenetically diverse species of the filamentous fungus Fusarium.</title>
        <authorList>
            <person name="Kim H.-S."/>
            <person name="Busman M."/>
            <person name="Brown D.W."/>
            <person name="Divon H."/>
            <person name="Uhlig S."/>
            <person name="Proctor R.H."/>
        </authorList>
    </citation>
    <scope>NUCLEOTIDE SEQUENCE [LARGE SCALE GENOMIC DNA]</scope>
    <source>
        <strain evidence="5 6">NRRL 66333</strain>
    </source>
</reference>
<gene>
    <name evidence="4" type="ORF">FsFDB1_01</name>
    <name evidence="5" type="ORF">FSUBG_12795</name>
</gene>
<dbReference type="AlphaFoldDB" id="A0A109QSI9"/>
<evidence type="ECO:0000259" key="3">
    <source>
        <dbReference type="Pfam" id="PF05368"/>
    </source>
</evidence>
<sequence length="303" mass="33507">MSDNILVLGAGELGTAILEALAKHPSRANAKLSVLLRPSSINSTAPEKKKQIEHLQGLGITPQPGDVESSTSELAAIFRNYDTIISCNGMGRPFGTQTKLADAVFEAGVKRYFPWQFGMDYDAIGTGSDQDRFDEQINIRKKLRAQNKTEWTIVSTGLFMSFLFLTDFGVIDLEQKVTRGLGTWDTKITITVPRDIGRVTADIVFDPRGIANEVVHIAGDTLSYKEIADLVDERFGEGTFRRELWDMETLKKQLAEGQPVAEYKATFAVGKGVAWDKEGTVNVARGIQMTGLREYLKDVNLVK</sequence>
<dbReference type="InterPro" id="IPR036291">
    <property type="entry name" value="NAD(P)-bd_dom_sf"/>
</dbReference>
<reference evidence="4" key="1">
    <citation type="journal article" date="2016" name="PLoS ONE">
        <title>Two horizontally transferred xenobiotic resistance gene clusters associated with detoxification of benzoxazolinones by Fusarium species.</title>
        <authorList>
            <person name="Glenn A.E."/>
            <person name="Davis C.B."/>
            <person name="Gao M."/>
            <person name="Gold S.E."/>
            <person name="Mitchell T.R."/>
            <person name="Proctor R.H."/>
            <person name="Stewart J.E."/>
            <person name="Snook M.E."/>
        </authorList>
    </citation>
    <scope>NUCLEOTIDE SEQUENCE</scope>
    <source>
        <strain evidence="4">NSM 107</strain>
    </source>
</reference>
<feature type="domain" description="NmrA-like" evidence="3">
    <location>
        <begin position="2"/>
        <end position="254"/>
    </location>
</feature>
<evidence type="ECO:0000313" key="6">
    <source>
        <dbReference type="Proteomes" id="UP000547976"/>
    </source>
</evidence>
<evidence type="ECO:0000313" key="5">
    <source>
        <dbReference type="EMBL" id="KAF5584342.1"/>
    </source>
</evidence>
<dbReference type="Gene3D" id="3.40.50.720">
    <property type="entry name" value="NAD(P)-binding Rossmann-like Domain"/>
    <property type="match status" value="1"/>
</dbReference>
<name>A0A109QSI9_GIBSU</name>
<dbReference type="PANTHER" id="PTHR47706:SF6">
    <property type="entry name" value="NMRA-LIKE FAMILY PROTEIN (AFU_ORTHOLOGUE AFUA_6G00280)"/>
    <property type="match status" value="1"/>
</dbReference>
<dbReference type="EMBL" id="JAAOAV010000291">
    <property type="protein sequence ID" value="KAF5584342.1"/>
    <property type="molecule type" value="Genomic_DNA"/>
</dbReference>
<evidence type="ECO:0000256" key="2">
    <source>
        <dbReference type="ARBA" id="ARBA00023002"/>
    </source>
</evidence>
<dbReference type="EMBL" id="KU055636">
    <property type="protein sequence ID" value="AMB48897.1"/>
    <property type="molecule type" value="Genomic_DNA"/>
</dbReference>
<keyword evidence="6" id="KW-1185">Reference proteome</keyword>
<dbReference type="OrthoDB" id="5283654at2759"/>
<keyword evidence="2" id="KW-0560">Oxidoreductase</keyword>
<dbReference type="Pfam" id="PF05368">
    <property type="entry name" value="NmrA"/>
    <property type="match status" value="1"/>
</dbReference>